<proteinExistence type="predicted"/>
<dbReference type="Pfam" id="PF00025">
    <property type="entry name" value="Arf"/>
    <property type="match status" value="1"/>
</dbReference>
<keyword evidence="4" id="KW-1185">Reference proteome</keyword>
<dbReference type="InterPro" id="IPR027417">
    <property type="entry name" value="P-loop_NTPase"/>
</dbReference>
<keyword evidence="2" id="KW-0342">GTP-binding</keyword>
<sequence length="174" mass="19810">MGWASKCGKTSLINVVENVGYSEDLDPIIGFHMREVIKGNVTFKIWDASGQSRFRSSWERFVHVGVLLYVDAADLDNLFISKNELHKLCKTLLNDGRTWTLSKEALTDEMGLQLFTDREVCCFMISCKNNANIDEVFDWLLKHSKSNKLFSRVKQEFAPAAGLFQSGLYILDFA</sequence>
<evidence type="ECO:0000313" key="3">
    <source>
        <dbReference type="EMBL" id="KAH0903010.1"/>
    </source>
</evidence>
<evidence type="ECO:0000256" key="1">
    <source>
        <dbReference type="ARBA" id="ARBA00022741"/>
    </source>
</evidence>
<gene>
    <name evidence="3" type="ORF">HID58_042513</name>
</gene>
<dbReference type="Gene3D" id="3.40.50.300">
    <property type="entry name" value="P-loop containing nucleotide triphosphate hydrolases"/>
    <property type="match status" value="1"/>
</dbReference>
<dbReference type="PANTHER" id="PTHR45732">
    <property type="entry name" value="ADP-RIBOSYLATION FACTOR-LIKE PROTEIN 8"/>
    <property type="match status" value="1"/>
</dbReference>
<dbReference type="InterPro" id="IPR006689">
    <property type="entry name" value="Small_GTPase_ARF/SAR"/>
</dbReference>
<name>A0ABQ8BFJ8_BRANA</name>
<evidence type="ECO:0000313" key="4">
    <source>
        <dbReference type="Proteomes" id="UP000824890"/>
    </source>
</evidence>
<keyword evidence="1" id="KW-0547">Nucleotide-binding</keyword>
<accession>A0ABQ8BFJ8</accession>
<dbReference type="SUPFAM" id="SSF52540">
    <property type="entry name" value="P-loop containing nucleoside triphosphate hydrolases"/>
    <property type="match status" value="1"/>
</dbReference>
<evidence type="ECO:0000256" key="2">
    <source>
        <dbReference type="ARBA" id="ARBA00023134"/>
    </source>
</evidence>
<protein>
    <submittedName>
        <fullName evidence="3">Uncharacterized protein</fullName>
    </submittedName>
</protein>
<comment type="caution">
    <text evidence="3">The sequence shown here is derived from an EMBL/GenBank/DDBJ whole genome shotgun (WGS) entry which is preliminary data.</text>
</comment>
<reference evidence="3 4" key="1">
    <citation type="submission" date="2021-05" db="EMBL/GenBank/DDBJ databases">
        <title>Genome Assembly of Synthetic Allotetraploid Brassica napus Reveals Homoeologous Exchanges between Subgenomes.</title>
        <authorList>
            <person name="Davis J.T."/>
        </authorList>
    </citation>
    <scope>NUCLEOTIDE SEQUENCE [LARGE SCALE GENOMIC DNA]</scope>
    <source>
        <strain evidence="4">cv. Da-Ae</strain>
        <tissue evidence="3">Seedling</tissue>
    </source>
</reference>
<dbReference type="PANTHER" id="PTHR45732:SF17">
    <property type="entry name" value="ADP-RIBOSYLATION FACTOR-LIKE PROTEIN 8A-RELATED"/>
    <property type="match status" value="1"/>
</dbReference>
<dbReference type="Proteomes" id="UP000824890">
    <property type="component" value="Unassembled WGS sequence"/>
</dbReference>
<dbReference type="EMBL" id="JAGKQM010000011">
    <property type="protein sequence ID" value="KAH0903010.1"/>
    <property type="molecule type" value="Genomic_DNA"/>
</dbReference>
<organism evidence="3 4">
    <name type="scientific">Brassica napus</name>
    <name type="common">Rape</name>
    <dbReference type="NCBI Taxonomy" id="3708"/>
    <lineage>
        <taxon>Eukaryota</taxon>
        <taxon>Viridiplantae</taxon>
        <taxon>Streptophyta</taxon>
        <taxon>Embryophyta</taxon>
        <taxon>Tracheophyta</taxon>
        <taxon>Spermatophyta</taxon>
        <taxon>Magnoliopsida</taxon>
        <taxon>eudicotyledons</taxon>
        <taxon>Gunneridae</taxon>
        <taxon>Pentapetalae</taxon>
        <taxon>rosids</taxon>
        <taxon>malvids</taxon>
        <taxon>Brassicales</taxon>
        <taxon>Brassicaceae</taxon>
        <taxon>Brassiceae</taxon>
        <taxon>Brassica</taxon>
    </lineage>
</organism>